<reference evidence="1 2" key="1">
    <citation type="journal article" date="2019" name="Nat. Microbiol.">
        <title>Mediterranean grassland soil C-N compound turnover is dependent on rainfall and depth, and is mediated by genomically divergent microorganisms.</title>
        <authorList>
            <person name="Diamond S."/>
            <person name="Andeer P.F."/>
            <person name="Li Z."/>
            <person name="Crits-Christoph A."/>
            <person name="Burstein D."/>
            <person name="Anantharaman K."/>
            <person name="Lane K.R."/>
            <person name="Thomas B.C."/>
            <person name="Pan C."/>
            <person name="Northen T.R."/>
            <person name="Banfield J.F."/>
        </authorList>
    </citation>
    <scope>NUCLEOTIDE SEQUENCE [LARGE SCALE GENOMIC DNA]</scope>
    <source>
        <strain evidence="1">NP_8</strain>
    </source>
</reference>
<dbReference type="InterPro" id="IPR036866">
    <property type="entry name" value="RibonucZ/Hydroxyglut_hydro"/>
</dbReference>
<name>A0A537J0Z5_9BACT</name>
<dbReference type="PANTHER" id="PTHR39189">
    <property type="entry name" value="UPF0173 METAL-DEPENDENT HYDROLASE YTKL"/>
    <property type="match status" value="1"/>
</dbReference>
<gene>
    <name evidence="1" type="ORF">E6H05_00675</name>
</gene>
<dbReference type="EMBL" id="VBAP01000005">
    <property type="protein sequence ID" value="TMI77185.1"/>
    <property type="molecule type" value="Genomic_DNA"/>
</dbReference>
<comment type="caution">
    <text evidence="1">The sequence shown here is derived from an EMBL/GenBank/DDBJ whole genome shotgun (WGS) entry which is preliminary data.</text>
</comment>
<dbReference type="SUPFAM" id="SSF56281">
    <property type="entry name" value="Metallo-hydrolase/oxidoreductase"/>
    <property type="match status" value="1"/>
</dbReference>
<dbReference type="GO" id="GO:0016787">
    <property type="term" value="F:hydrolase activity"/>
    <property type="evidence" value="ECO:0007669"/>
    <property type="project" value="UniProtKB-KW"/>
</dbReference>
<evidence type="ECO:0000313" key="1">
    <source>
        <dbReference type="EMBL" id="TMI77185.1"/>
    </source>
</evidence>
<dbReference type="Pfam" id="PF13483">
    <property type="entry name" value="Lactamase_B_3"/>
    <property type="match status" value="1"/>
</dbReference>
<protein>
    <submittedName>
        <fullName evidence="1">MBL fold metallo-hydrolase</fullName>
    </submittedName>
</protein>
<evidence type="ECO:0000313" key="2">
    <source>
        <dbReference type="Proteomes" id="UP000318834"/>
    </source>
</evidence>
<dbReference type="Proteomes" id="UP000318834">
    <property type="component" value="Unassembled WGS sequence"/>
</dbReference>
<dbReference type="AlphaFoldDB" id="A0A537J0Z5"/>
<dbReference type="PANTHER" id="PTHR39189:SF1">
    <property type="entry name" value="UPF0173 METAL-DEPENDENT HYDROLASE YTKL"/>
    <property type="match status" value="1"/>
</dbReference>
<sequence length="219" mass="23828">MKLTYYGHACFLLESDGTSILIDPFDEQAGYPFPDVRPAAVIVSHEHFDHNHVQVAKGSPNVIRGLRDAGRDWAEIREQVGPVAITTVRTYHDPTQGSQRGKNAVLIFEGEGLRVVHAGDLGHVLSKDQISGMGRVDALMIPVGGFYTIGPKDADAVIGQLGPRVAIPMHYKTAVNKDWPIGTVDEFLRGKPRVKQVGKAATLTPAALPVEPEIWVLKP</sequence>
<proteinExistence type="predicted"/>
<keyword evidence="1" id="KW-0378">Hydrolase</keyword>
<organism evidence="1 2">
    <name type="scientific">Candidatus Segetimicrobium genomatis</name>
    <dbReference type="NCBI Taxonomy" id="2569760"/>
    <lineage>
        <taxon>Bacteria</taxon>
        <taxon>Bacillati</taxon>
        <taxon>Candidatus Sysuimicrobiota</taxon>
        <taxon>Candidatus Sysuimicrobiia</taxon>
        <taxon>Candidatus Sysuimicrobiales</taxon>
        <taxon>Candidatus Segetimicrobiaceae</taxon>
        <taxon>Candidatus Segetimicrobium</taxon>
    </lineage>
</organism>
<accession>A0A537J0Z5</accession>
<dbReference type="Gene3D" id="3.60.15.10">
    <property type="entry name" value="Ribonuclease Z/Hydroxyacylglutathione hydrolase-like"/>
    <property type="match status" value="1"/>
</dbReference>